<organism evidence="1 2">
    <name type="scientific">Portunus trituberculatus</name>
    <name type="common">Swimming crab</name>
    <name type="synonym">Neptunus trituberculatus</name>
    <dbReference type="NCBI Taxonomy" id="210409"/>
    <lineage>
        <taxon>Eukaryota</taxon>
        <taxon>Metazoa</taxon>
        <taxon>Ecdysozoa</taxon>
        <taxon>Arthropoda</taxon>
        <taxon>Crustacea</taxon>
        <taxon>Multicrustacea</taxon>
        <taxon>Malacostraca</taxon>
        <taxon>Eumalacostraca</taxon>
        <taxon>Eucarida</taxon>
        <taxon>Decapoda</taxon>
        <taxon>Pleocyemata</taxon>
        <taxon>Brachyura</taxon>
        <taxon>Eubrachyura</taxon>
        <taxon>Portunoidea</taxon>
        <taxon>Portunidae</taxon>
        <taxon>Portuninae</taxon>
        <taxon>Portunus</taxon>
    </lineage>
</organism>
<keyword evidence="2" id="KW-1185">Reference proteome</keyword>
<evidence type="ECO:0000313" key="2">
    <source>
        <dbReference type="Proteomes" id="UP000324222"/>
    </source>
</evidence>
<protein>
    <submittedName>
        <fullName evidence="1">Uncharacterized protein</fullName>
    </submittedName>
</protein>
<gene>
    <name evidence="1" type="ORF">E2C01_081301</name>
</gene>
<proteinExistence type="predicted"/>
<evidence type="ECO:0000313" key="1">
    <source>
        <dbReference type="EMBL" id="MPC86471.1"/>
    </source>
</evidence>
<reference evidence="1 2" key="1">
    <citation type="submission" date="2019-05" db="EMBL/GenBank/DDBJ databases">
        <title>Another draft genome of Portunus trituberculatus and its Hox gene families provides insights of decapod evolution.</title>
        <authorList>
            <person name="Jeong J.-H."/>
            <person name="Song I."/>
            <person name="Kim S."/>
            <person name="Choi T."/>
            <person name="Kim D."/>
            <person name="Ryu S."/>
            <person name="Kim W."/>
        </authorList>
    </citation>
    <scope>NUCLEOTIDE SEQUENCE [LARGE SCALE GENOMIC DNA]</scope>
    <source>
        <tissue evidence="1">Muscle</tissue>
    </source>
</reference>
<sequence>MARRAGGVVHDTGQTNETPSLRRLLGNKCTLPSMHVRREGIQYSCHALVGSNGWEGEKGSGRYTGPESDQSWWRSSSPSALQQVRRRETSDAIHAVRLIPERSATRAKAFLWHWAPHVSADHLTPSALWYRLSLFSGVNYLWRRDGVDVLVLPWVFSTVRQNNLSTVKALARFKKTKGCHLP</sequence>
<dbReference type="EMBL" id="VSRR010071566">
    <property type="protein sequence ID" value="MPC86471.1"/>
    <property type="molecule type" value="Genomic_DNA"/>
</dbReference>
<dbReference type="Proteomes" id="UP000324222">
    <property type="component" value="Unassembled WGS sequence"/>
</dbReference>
<accession>A0A5B7ILV5</accession>
<comment type="caution">
    <text evidence="1">The sequence shown here is derived from an EMBL/GenBank/DDBJ whole genome shotgun (WGS) entry which is preliminary data.</text>
</comment>
<dbReference type="AlphaFoldDB" id="A0A5B7ILV5"/>
<name>A0A5B7ILV5_PORTR</name>